<gene>
    <name evidence="12" type="ORF">CYMTET_42166</name>
</gene>
<keyword evidence="2 10" id="KW-0723">Serine/threonine-protein kinase</keyword>
<dbReference type="EC" id="2.7.11.1" evidence="1"/>
<dbReference type="SUPFAM" id="SSF56112">
    <property type="entry name" value="Protein kinase-like (PK-like)"/>
    <property type="match status" value="1"/>
</dbReference>
<dbReference type="Gene3D" id="3.30.200.20">
    <property type="entry name" value="Phosphorylase Kinase, domain 1"/>
    <property type="match status" value="1"/>
</dbReference>
<dbReference type="Gene3D" id="1.10.510.10">
    <property type="entry name" value="Transferase(Phosphotransferase) domain 1"/>
    <property type="match status" value="1"/>
</dbReference>
<dbReference type="InterPro" id="IPR008271">
    <property type="entry name" value="Ser/Thr_kinase_AS"/>
</dbReference>
<evidence type="ECO:0000256" key="1">
    <source>
        <dbReference type="ARBA" id="ARBA00012513"/>
    </source>
</evidence>
<dbReference type="PANTHER" id="PTHR44899">
    <property type="entry name" value="CAMK FAMILY PROTEIN KINASE"/>
    <property type="match status" value="1"/>
</dbReference>
<sequence length="476" mass="52499">MERYDVLQKLGEGSYGCVYLVRERGDSDKKDWVLKETVLPGTKHERDQCLAEVKVLEGRNHPSLNSCRECFVRNDNAGRPLLGIVLPYCNGGSLEDLIMKKKQQGARIPENMVLDWLAQISLGLEFLHFCKVLHRDIKPANVFLRGDDCMGCETSMSAQLGDFGLARVLDRTQAMANTVCGTPYTMSPELLKGVPYNHKSDVWALGCVAFEMMSLSLPFQANNMVELSQRVQRQPTPPLPDFYSLALRQLVGAMLHKSVRTRLTAQQIVSHGLIAPRCVGIARAAVAIAPSFKTPLPAPGSNQASKLKRKMSRQDRMTAAQMKLPGTTSDAQTLLRAASSVSTQVSRLGISLPPPTSSNYTASPMATPKPSIHSQSSDIWLPDIRTPEAKPKQALKDMGDVALIMKNSLKMCVNKKMGKKKNGAASDPDTALPEGSILLAMDSFKKNNGPKADKVENLEMWLSQLRVEIEQQEKHF</sequence>
<keyword evidence="13" id="KW-1185">Reference proteome</keyword>
<comment type="catalytic activity">
    <reaction evidence="8">
        <text>L-seryl-[protein] + ATP = O-phospho-L-seryl-[protein] + ADP + H(+)</text>
        <dbReference type="Rhea" id="RHEA:17989"/>
        <dbReference type="Rhea" id="RHEA-COMP:9863"/>
        <dbReference type="Rhea" id="RHEA-COMP:11604"/>
        <dbReference type="ChEBI" id="CHEBI:15378"/>
        <dbReference type="ChEBI" id="CHEBI:29999"/>
        <dbReference type="ChEBI" id="CHEBI:30616"/>
        <dbReference type="ChEBI" id="CHEBI:83421"/>
        <dbReference type="ChEBI" id="CHEBI:456216"/>
        <dbReference type="EC" id="2.7.11.1"/>
    </reaction>
</comment>
<dbReference type="SMART" id="SM00220">
    <property type="entry name" value="S_TKc"/>
    <property type="match status" value="1"/>
</dbReference>
<evidence type="ECO:0000256" key="2">
    <source>
        <dbReference type="ARBA" id="ARBA00022527"/>
    </source>
</evidence>
<comment type="caution">
    <text evidence="12">The sequence shown here is derived from an EMBL/GenBank/DDBJ whole genome shotgun (WGS) entry which is preliminary data.</text>
</comment>
<name>A0AAE0F2U8_9CHLO</name>
<dbReference type="GO" id="GO:0005524">
    <property type="term" value="F:ATP binding"/>
    <property type="evidence" value="ECO:0007669"/>
    <property type="project" value="UniProtKB-UniRule"/>
</dbReference>
<keyword evidence="5" id="KW-0418">Kinase</keyword>
<organism evidence="12 13">
    <name type="scientific">Cymbomonas tetramitiformis</name>
    <dbReference type="NCBI Taxonomy" id="36881"/>
    <lineage>
        <taxon>Eukaryota</taxon>
        <taxon>Viridiplantae</taxon>
        <taxon>Chlorophyta</taxon>
        <taxon>Pyramimonadophyceae</taxon>
        <taxon>Pyramimonadales</taxon>
        <taxon>Pyramimonadaceae</taxon>
        <taxon>Cymbomonas</taxon>
    </lineage>
</organism>
<dbReference type="InterPro" id="IPR051131">
    <property type="entry name" value="NEK_Ser/Thr_kinase_NIMA"/>
</dbReference>
<dbReference type="EMBL" id="LGRX02028166">
    <property type="protein sequence ID" value="KAK3248365.1"/>
    <property type="molecule type" value="Genomic_DNA"/>
</dbReference>
<proteinExistence type="inferred from homology"/>
<evidence type="ECO:0000256" key="3">
    <source>
        <dbReference type="ARBA" id="ARBA00022679"/>
    </source>
</evidence>
<reference evidence="12 13" key="1">
    <citation type="journal article" date="2015" name="Genome Biol. Evol.">
        <title>Comparative Genomics of a Bacterivorous Green Alga Reveals Evolutionary Causalities and Consequences of Phago-Mixotrophic Mode of Nutrition.</title>
        <authorList>
            <person name="Burns J.A."/>
            <person name="Paasch A."/>
            <person name="Narechania A."/>
            <person name="Kim E."/>
        </authorList>
    </citation>
    <scope>NUCLEOTIDE SEQUENCE [LARGE SCALE GENOMIC DNA]</scope>
    <source>
        <strain evidence="12 13">PLY_AMNH</strain>
    </source>
</reference>
<accession>A0AAE0F2U8</accession>
<feature type="binding site" evidence="9">
    <location>
        <position position="35"/>
    </location>
    <ligand>
        <name>ATP</name>
        <dbReference type="ChEBI" id="CHEBI:30616"/>
    </ligand>
</feature>
<dbReference type="InterPro" id="IPR017441">
    <property type="entry name" value="Protein_kinase_ATP_BS"/>
</dbReference>
<evidence type="ECO:0000256" key="9">
    <source>
        <dbReference type="PROSITE-ProRule" id="PRU10141"/>
    </source>
</evidence>
<dbReference type="InterPro" id="IPR011009">
    <property type="entry name" value="Kinase-like_dom_sf"/>
</dbReference>
<evidence type="ECO:0000256" key="8">
    <source>
        <dbReference type="ARBA" id="ARBA00048679"/>
    </source>
</evidence>
<dbReference type="Pfam" id="PF00069">
    <property type="entry name" value="Pkinase"/>
    <property type="match status" value="1"/>
</dbReference>
<evidence type="ECO:0000256" key="6">
    <source>
        <dbReference type="ARBA" id="ARBA00022840"/>
    </source>
</evidence>
<dbReference type="Proteomes" id="UP001190700">
    <property type="component" value="Unassembled WGS sequence"/>
</dbReference>
<comment type="catalytic activity">
    <reaction evidence="7">
        <text>L-threonyl-[protein] + ATP = O-phospho-L-threonyl-[protein] + ADP + H(+)</text>
        <dbReference type="Rhea" id="RHEA:46608"/>
        <dbReference type="Rhea" id="RHEA-COMP:11060"/>
        <dbReference type="Rhea" id="RHEA-COMP:11605"/>
        <dbReference type="ChEBI" id="CHEBI:15378"/>
        <dbReference type="ChEBI" id="CHEBI:30013"/>
        <dbReference type="ChEBI" id="CHEBI:30616"/>
        <dbReference type="ChEBI" id="CHEBI:61977"/>
        <dbReference type="ChEBI" id="CHEBI:456216"/>
        <dbReference type="EC" id="2.7.11.1"/>
    </reaction>
</comment>
<comment type="similarity">
    <text evidence="10">Belongs to the protein kinase superfamily.</text>
</comment>
<feature type="domain" description="Protein kinase" evidence="11">
    <location>
        <begin position="4"/>
        <end position="274"/>
    </location>
</feature>
<dbReference type="PROSITE" id="PS00107">
    <property type="entry name" value="PROTEIN_KINASE_ATP"/>
    <property type="match status" value="1"/>
</dbReference>
<dbReference type="GO" id="GO:0004674">
    <property type="term" value="F:protein serine/threonine kinase activity"/>
    <property type="evidence" value="ECO:0007669"/>
    <property type="project" value="UniProtKB-KW"/>
</dbReference>
<evidence type="ECO:0000256" key="10">
    <source>
        <dbReference type="RuleBase" id="RU000304"/>
    </source>
</evidence>
<dbReference type="AlphaFoldDB" id="A0AAE0F2U8"/>
<evidence type="ECO:0000256" key="7">
    <source>
        <dbReference type="ARBA" id="ARBA00047899"/>
    </source>
</evidence>
<dbReference type="PROSITE" id="PS50011">
    <property type="entry name" value="PROTEIN_KINASE_DOM"/>
    <property type="match status" value="1"/>
</dbReference>
<dbReference type="InterPro" id="IPR000719">
    <property type="entry name" value="Prot_kinase_dom"/>
</dbReference>
<evidence type="ECO:0000256" key="4">
    <source>
        <dbReference type="ARBA" id="ARBA00022741"/>
    </source>
</evidence>
<dbReference type="PROSITE" id="PS00108">
    <property type="entry name" value="PROTEIN_KINASE_ST"/>
    <property type="match status" value="1"/>
</dbReference>
<protein>
    <recommendedName>
        <fullName evidence="1">non-specific serine/threonine protein kinase</fullName>
        <ecNumber evidence="1">2.7.11.1</ecNumber>
    </recommendedName>
</protein>
<evidence type="ECO:0000313" key="12">
    <source>
        <dbReference type="EMBL" id="KAK3248365.1"/>
    </source>
</evidence>
<keyword evidence="4 9" id="KW-0547">Nucleotide-binding</keyword>
<dbReference type="PANTHER" id="PTHR44899:SF3">
    <property type="entry name" value="SERINE_THREONINE-PROTEIN KINASE NEK1"/>
    <property type="match status" value="1"/>
</dbReference>
<evidence type="ECO:0000259" key="11">
    <source>
        <dbReference type="PROSITE" id="PS50011"/>
    </source>
</evidence>
<keyword evidence="6 9" id="KW-0067">ATP-binding</keyword>
<evidence type="ECO:0000256" key="5">
    <source>
        <dbReference type="ARBA" id="ARBA00022777"/>
    </source>
</evidence>
<evidence type="ECO:0000313" key="13">
    <source>
        <dbReference type="Proteomes" id="UP001190700"/>
    </source>
</evidence>
<keyword evidence="3" id="KW-0808">Transferase</keyword>